<sequence>MSDTPVDFEEIKAVGAIMGSGGMVVLDETDCMVDIARYFMEFTQDESCGKCTHCRIGTKRMKEILDRLCSGKGRKGDLEKLESLGGITIDGSLCGLGTTAPNPVVSGIKYFREEFEAHINGECPSKKCIPLIRYDITDTCFGCTRCSQHCPTDAIPMNPYHHHVIEDPLCTRCDICLQVCPVEAIHIVAK</sequence>
<protein>
    <recommendedName>
        <fullName evidence="4">4Fe-4S ferredoxin-type domain-containing protein</fullName>
    </recommendedName>
</protein>
<dbReference type="InterPro" id="IPR037207">
    <property type="entry name" value="Nuop51_4Fe4S-bd_sf"/>
</dbReference>
<dbReference type="Pfam" id="PF14697">
    <property type="entry name" value="Fer4_21"/>
    <property type="match status" value="1"/>
</dbReference>
<dbReference type="SUPFAM" id="SSF54862">
    <property type="entry name" value="4Fe-4S ferredoxins"/>
    <property type="match status" value="1"/>
</dbReference>
<evidence type="ECO:0000256" key="3">
    <source>
        <dbReference type="ARBA" id="ARBA00023014"/>
    </source>
</evidence>
<dbReference type="GO" id="GO:0051539">
    <property type="term" value="F:4 iron, 4 sulfur cluster binding"/>
    <property type="evidence" value="ECO:0007669"/>
    <property type="project" value="InterPro"/>
</dbReference>
<dbReference type="PANTHER" id="PTHR43578">
    <property type="entry name" value="NADH-QUINONE OXIDOREDUCTASE SUBUNIT F"/>
    <property type="match status" value="1"/>
</dbReference>
<keyword evidence="3" id="KW-0411">Iron-sulfur</keyword>
<dbReference type="SMART" id="SM00928">
    <property type="entry name" value="NADH_4Fe-4S"/>
    <property type="match status" value="1"/>
</dbReference>
<dbReference type="GO" id="GO:0046872">
    <property type="term" value="F:metal ion binding"/>
    <property type="evidence" value="ECO:0007669"/>
    <property type="project" value="UniProtKB-KW"/>
</dbReference>
<feature type="domain" description="4Fe-4S ferredoxin-type" evidence="4">
    <location>
        <begin position="130"/>
        <end position="160"/>
    </location>
</feature>
<keyword evidence="2" id="KW-0408">Iron</keyword>
<evidence type="ECO:0000313" key="5">
    <source>
        <dbReference type="EMBL" id="SVD41109.1"/>
    </source>
</evidence>
<dbReference type="EMBL" id="UINC01148939">
    <property type="protein sequence ID" value="SVD41109.1"/>
    <property type="molecule type" value="Genomic_DNA"/>
</dbReference>
<organism evidence="5">
    <name type="scientific">marine metagenome</name>
    <dbReference type="NCBI Taxonomy" id="408172"/>
    <lineage>
        <taxon>unclassified sequences</taxon>
        <taxon>metagenomes</taxon>
        <taxon>ecological metagenomes</taxon>
    </lineage>
</organism>
<dbReference type="InterPro" id="IPR019575">
    <property type="entry name" value="Nuop51_4Fe4S-bd"/>
</dbReference>
<reference evidence="5" key="1">
    <citation type="submission" date="2018-05" db="EMBL/GenBank/DDBJ databases">
        <authorList>
            <person name="Lanie J.A."/>
            <person name="Ng W.-L."/>
            <person name="Kazmierczak K.M."/>
            <person name="Andrzejewski T.M."/>
            <person name="Davidsen T.M."/>
            <person name="Wayne K.J."/>
            <person name="Tettelin H."/>
            <person name="Glass J.I."/>
            <person name="Rusch D."/>
            <person name="Podicherti R."/>
            <person name="Tsui H.-C.T."/>
            <person name="Winkler M.E."/>
        </authorList>
    </citation>
    <scope>NUCLEOTIDE SEQUENCE</scope>
</reference>
<feature type="domain" description="4Fe-4S ferredoxin-type" evidence="4">
    <location>
        <begin position="161"/>
        <end position="190"/>
    </location>
</feature>
<dbReference type="AlphaFoldDB" id="A0A382V3N7"/>
<proteinExistence type="predicted"/>
<evidence type="ECO:0000259" key="4">
    <source>
        <dbReference type="PROSITE" id="PS51379"/>
    </source>
</evidence>
<evidence type="ECO:0000256" key="2">
    <source>
        <dbReference type="ARBA" id="ARBA00023004"/>
    </source>
</evidence>
<dbReference type="SUPFAM" id="SSF140490">
    <property type="entry name" value="Nqo1C-terminal domain-like"/>
    <property type="match status" value="1"/>
</dbReference>
<dbReference type="PROSITE" id="PS00198">
    <property type="entry name" value="4FE4S_FER_1"/>
    <property type="match status" value="1"/>
</dbReference>
<keyword evidence="1" id="KW-0479">Metal-binding</keyword>
<name>A0A382V3N7_9ZZZZ</name>
<dbReference type="Gene3D" id="3.30.70.20">
    <property type="match status" value="1"/>
</dbReference>
<evidence type="ECO:0000256" key="1">
    <source>
        <dbReference type="ARBA" id="ARBA00022723"/>
    </source>
</evidence>
<dbReference type="FunFam" id="1.20.1440.230:FF:000001">
    <property type="entry name" value="Mitochondrial NADH dehydrogenase flavoprotein 1"/>
    <property type="match status" value="1"/>
</dbReference>
<dbReference type="PANTHER" id="PTHR43578:SF3">
    <property type="entry name" value="NADH-QUINONE OXIDOREDUCTASE SUBUNIT F"/>
    <property type="match status" value="1"/>
</dbReference>
<dbReference type="InterPro" id="IPR017896">
    <property type="entry name" value="4Fe4S_Fe-S-bd"/>
</dbReference>
<dbReference type="PROSITE" id="PS51379">
    <property type="entry name" value="4FE4S_FER_2"/>
    <property type="match status" value="2"/>
</dbReference>
<dbReference type="Gene3D" id="1.20.1440.230">
    <property type="entry name" value="NADH-ubiquinone oxidoreductase 51kDa subunit, iron-sulphur binding domain"/>
    <property type="match status" value="1"/>
</dbReference>
<accession>A0A382V3N7</accession>
<dbReference type="Pfam" id="PF10589">
    <property type="entry name" value="NADH_4Fe-4S"/>
    <property type="match status" value="1"/>
</dbReference>
<gene>
    <name evidence="5" type="ORF">METZ01_LOCUS393963</name>
</gene>
<dbReference type="InterPro" id="IPR017900">
    <property type="entry name" value="4Fe4S_Fe_S_CS"/>
</dbReference>